<dbReference type="PROSITE" id="PS50928">
    <property type="entry name" value="ABC_TM1"/>
    <property type="match status" value="1"/>
</dbReference>
<dbReference type="InterPro" id="IPR035906">
    <property type="entry name" value="MetI-like_sf"/>
</dbReference>
<dbReference type="CDD" id="cd06261">
    <property type="entry name" value="TM_PBP2"/>
    <property type="match status" value="1"/>
</dbReference>
<evidence type="ECO:0000256" key="6">
    <source>
        <dbReference type="ARBA" id="ARBA00023136"/>
    </source>
</evidence>
<dbReference type="Pfam" id="PF00528">
    <property type="entry name" value="BPD_transp_1"/>
    <property type="match status" value="1"/>
</dbReference>
<keyword evidence="4 7" id="KW-0812">Transmembrane</keyword>
<feature type="domain" description="ABC transmembrane type-1" evidence="8">
    <location>
        <begin position="94"/>
        <end position="295"/>
    </location>
</feature>
<comment type="similarity">
    <text evidence="7">Belongs to the binding-protein-dependent transport system permease family.</text>
</comment>
<evidence type="ECO:0000256" key="1">
    <source>
        <dbReference type="ARBA" id="ARBA00004651"/>
    </source>
</evidence>
<evidence type="ECO:0000256" key="3">
    <source>
        <dbReference type="ARBA" id="ARBA00022475"/>
    </source>
</evidence>
<keyword evidence="3" id="KW-1003">Cell membrane</keyword>
<dbReference type="PANTHER" id="PTHR43163:SF6">
    <property type="entry name" value="DIPEPTIDE TRANSPORT SYSTEM PERMEASE PROTEIN DPPB-RELATED"/>
    <property type="match status" value="1"/>
</dbReference>
<dbReference type="Pfam" id="PF19300">
    <property type="entry name" value="BPD_transp_1_N"/>
    <property type="match status" value="1"/>
</dbReference>
<evidence type="ECO:0000259" key="8">
    <source>
        <dbReference type="PROSITE" id="PS50928"/>
    </source>
</evidence>
<feature type="transmembrane region" description="Helical" evidence="7">
    <location>
        <begin position="273"/>
        <end position="298"/>
    </location>
</feature>
<name>A0AAU9DJQ3_9LACO</name>
<reference evidence="9 10" key="1">
    <citation type="journal article" date="2023" name="Microbiol. Spectr.">
        <title>Symbiosis of Carpenter Bees with Uncharacterized Lactic Acid Bacteria Showing NAD Auxotrophy.</title>
        <authorList>
            <person name="Kawasaki S."/>
            <person name="Ozawa K."/>
            <person name="Mori T."/>
            <person name="Yamamoto A."/>
            <person name="Ito M."/>
            <person name="Ohkuma M."/>
            <person name="Sakamoto M."/>
            <person name="Matsutani M."/>
        </authorList>
    </citation>
    <scope>NUCLEOTIDE SEQUENCE [LARGE SCALE GENOMIC DNA]</scope>
    <source>
        <strain evidence="9 10">KimC2</strain>
    </source>
</reference>
<keyword evidence="5 7" id="KW-1133">Transmembrane helix</keyword>
<evidence type="ECO:0000256" key="7">
    <source>
        <dbReference type="RuleBase" id="RU363032"/>
    </source>
</evidence>
<dbReference type="RefSeq" id="WP_317697132.1">
    <property type="nucleotide sequence ID" value="NZ_AP026801.1"/>
</dbReference>
<feature type="transmembrane region" description="Helical" evidence="7">
    <location>
        <begin position="166"/>
        <end position="185"/>
    </location>
</feature>
<feature type="transmembrane region" description="Helical" evidence="7">
    <location>
        <begin position="100"/>
        <end position="121"/>
    </location>
</feature>
<evidence type="ECO:0000256" key="2">
    <source>
        <dbReference type="ARBA" id="ARBA00022448"/>
    </source>
</evidence>
<dbReference type="InterPro" id="IPR045621">
    <property type="entry name" value="BPD_transp_1_N"/>
</dbReference>
<dbReference type="GO" id="GO:0005886">
    <property type="term" value="C:plasma membrane"/>
    <property type="evidence" value="ECO:0007669"/>
    <property type="project" value="UniProtKB-SubCell"/>
</dbReference>
<comment type="subcellular location">
    <subcellularLocation>
        <location evidence="1 7">Cell membrane</location>
        <topology evidence="1 7">Multi-pass membrane protein</topology>
    </subcellularLocation>
</comment>
<accession>A0AAU9DJQ3</accession>
<gene>
    <name evidence="9" type="ORF">KIMC2_02010</name>
</gene>
<evidence type="ECO:0000256" key="5">
    <source>
        <dbReference type="ARBA" id="ARBA00022989"/>
    </source>
</evidence>
<dbReference type="PANTHER" id="PTHR43163">
    <property type="entry name" value="DIPEPTIDE TRANSPORT SYSTEM PERMEASE PROTEIN DPPB-RELATED"/>
    <property type="match status" value="1"/>
</dbReference>
<feature type="transmembrane region" description="Helical" evidence="7">
    <location>
        <begin position="9"/>
        <end position="27"/>
    </location>
</feature>
<keyword evidence="10" id="KW-1185">Reference proteome</keyword>
<feature type="transmembrane region" description="Helical" evidence="7">
    <location>
        <begin position="133"/>
        <end position="154"/>
    </location>
</feature>
<dbReference type="Gene3D" id="1.10.3720.10">
    <property type="entry name" value="MetI-like"/>
    <property type="match status" value="1"/>
</dbReference>
<dbReference type="AlphaFoldDB" id="A0AAU9DJQ3"/>
<protein>
    <submittedName>
        <fullName evidence="9">Peptide ABC transporter permease</fullName>
    </submittedName>
</protein>
<dbReference type="EMBL" id="AP026801">
    <property type="protein sequence ID" value="BDR55639.1"/>
    <property type="molecule type" value="Genomic_DNA"/>
</dbReference>
<proteinExistence type="inferred from homology"/>
<evidence type="ECO:0000313" key="9">
    <source>
        <dbReference type="EMBL" id="BDR55639.1"/>
    </source>
</evidence>
<evidence type="ECO:0000313" key="10">
    <source>
        <dbReference type="Proteomes" id="UP001321804"/>
    </source>
</evidence>
<dbReference type="KEGG" id="xak:KIMC2_02010"/>
<dbReference type="Proteomes" id="UP001321804">
    <property type="component" value="Chromosome"/>
</dbReference>
<keyword evidence="2 7" id="KW-0813">Transport</keyword>
<evidence type="ECO:0000256" key="4">
    <source>
        <dbReference type="ARBA" id="ARBA00022692"/>
    </source>
</evidence>
<dbReference type="GO" id="GO:0055085">
    <property type="term" value="P:transmembrane transport"/>
    <property type="evidence" value="ECO:0007669"/>
    <property type="project" value="InterPro"/>
</dbReference>
<dbReference type="NCBIfam" id="NF045471">
    <property type="entry name" value="Opp3B"/>
    <property type="match status" value="1"/>
</dbReference>
<sequence>MVKYIFKRIGYMIITMYIIITITFFLLKLMPGSPYANADKLTASQVHILNQQFGLNDPIWLQYFKYLVNVFHGNFGTSFQFSDQPVSQLIFSRLGPTMQLTFQALIIGTFIGIILGTISAIHRKTWIDTTATFFAILGRSVPNFVFAVILQFFLADKWHLLPAALWNGFSYSILPTLALAMAPLANTARFMRSEMVEILHSDYIELAKAKGDSSWELIKNHALRNSMVPIITVTGPMIVDLMTGSMVVENIFSVPGIGEQFVKSITTNDYPTIMGLTILYSSILIFVTFIIDILYVFIDPRISLETGENYETI</sequence>
<dbReference type="SUPFAM" id="SSF161098">
    <property type="entry name" value="MetI-like"/>
    <property type="match status" value="1"/>
</dbReference>
<dbReference type="InterPro" id="IPR000515">
    <property type="entry name" value="MetI-like"/>
</dbReference>
<keyword evidence="6 7" id="KW-0472">Membrane</keyword>
<organism evidence="9 10">
    <name type="scientific">Xylocopilactobacillus apis</name>
    <dbReference type="NCBI Taxonomy" id="2932183"/>
    <lineage>
        <taxon>Bacteria</taxon>
        <taxon>Bacillati</taxon>
        <taxon>Bacillota</taxon>
        <taxon>Bacilli</taxon>
        <taxon>Lactobacillales</taxon>
        <taxon>Lactobacillaceae</taxon>
        <taxon>Xylocopilactobacillus</taxon>
    </lineage>
</organism>